<dbReference type="Pfam" id="PF02657">
    <property type="entry name" value="SufE"/>
    <property type="match status" value="1"/>
</dbReference>
<dbReference type="PANTHER" id="PTHR43597:SF5">
    <property type="entry name" value="SUFE-LIKE PROTEIN 2, CHLOROPLASTIC"/>
    <property type="match status" value="1"/>
</dbReference>
<evidence type="ECO:0000313" key="4">
    <source>
        <dbReference type="Proteomes" id="UP001526430"/>
    </source>
</evidence>
<sequence>MARPTVEDTVAELEENLSFFDEEDDRYRWLMELGRELEPLAPGEMVEANRVTGCQSRVWLVSGVEDGRLRFRAASDAAFVQGVLAMLLRIFDDRLPEEILEADPGFLGRLGLSLSRRNGAHAVFGRMASAARAVQAAG</sequence>
<dbReference type="InterPro" id="IPR003808">
    <property type="entry name" value="Fe-S_metab-assoc_dom"/>
</dbReference>
<name>A0ABT3P171_9PROT</name>
<dbReference type="PANTHER" id="PTHR43597">
    <property type="entry name" value="SULFUR ACCEPTOR PROTEIN CSDE"/>
    <property type="match status" value="1"/>
</dbReference>
<evidence type="ECO:0000256" key="1">
    <source>
        <dbReference type="ARBA" id="ARBA00010282"/>
    </source>
</evidence>
<comment type="similarity">
    <text evidence="1">Belongs to the SufE family.</text>
</comment>
<dbReference type="EMBL" id="JAPFQI010000027">
    <property type="protein sequence ID" value="MCW8088152.1"/>
    <property type="molecule type" value="Genomic_DNA"/>
</dbReference>
<comment type="caution">
    <text evidence="3">The sequence shown here is derived from an EMBL/GenBank/DDBJ whole genome shotgun (WGS) entry which is preliminary data.</text>
</comment>
<keyword evidence="4" id="KW-1185">Reference proteome</keyword>
<protein>
    <submittedName>
        <fullName evidence="3">SufE family protein</fullName>
    </submittedName>
</protein>
<organism evidence="3 4">
    <name type="scientific">Sabulicella glaciei</name>
    <dbReference type="NCBI Taxonomy" id="2984948"/>
    <lineage>
        <taxon>Bacteria</taxon>
        <taxon>Pseudomonadati</taxon>
        <taxon>Pseudomonadota</taxon>
        <taxon>Alphaproteobacteria</taxon>
        <taxon>Acetobacterales</taxon>
        <taxon>Acetobacteraceae</taxon>
        <taxon>Sabulicella</taxon>
    </lineage>
</organism>
<reference evidence="3 4" key="1">
    <citation type="submission" date="2022-10" db="EMBL/GenBank/DDBJ databases">
        <title>Roseococcus glaciei nov., sp. nov., isolated from glacier.</title>
        <authorList>
            <person name="Liu Q."/>
            <person name="Xin Y.-H."/>
        </authorList>
    </citation>
    <scope>NUCLEOTIDE SEQUENCE [LARGE SCALE GENOMIC DNA]</scope>
    <source>
        <strain evidence="3 4">MDT2-1-1</strain>
    </source>
</reference>
<dbReference type="SUPFAM" id="SSF82649">
    <property type="entry name" value="SufE/NifU"/>
    <property type="match status" value="1"/>
</dbReference>
<evidence type="ECO:0000313" key="3">
    <source>
        <dbReference type="EMBL" id="MCW8088152.1"/>
    </source>
</evidence>
<evidence type="ECO:0000259" key="2">
    <source>
        <dbReference type="Pfam" id="PF02657"/>
    </source>
</evidence>
<gene>
    <name evidence="3" type="ORF">OF850_21380</name>
</gene>
<dbReference type="RefSeq" id="WP_301592351.1">
    <property type="nucleotide sequence ID" value="NZ_JAPFQI010000027.1"/>
</dbReference>
<dbReference type="Proteomes" id="UP001526430">
    <property type="component" value="Unassembled WGS sequence"/>
</dbReference>
<feature type="domain" description="Fe-S metabolism associated" evidence="2">
    <location>
        <begin position="15"/>
        <end position="128"/>
    </location>
</feature>
<dbReference type="Gene3D" id="3.90.1010.10">
    <property type="match status" value="1"/>
</dbReference>
<accession>A0ABT3P171</accession>
<proteinExistence type="inferred from homology"/>